<dbReference type="PROSITE" id="PS51996">
    <property type="entry name" value="TR_MART"/>
    <property type="match status" value="1"/>
</dbReference>
<dbReference type="SUPFAM" id="SSF56399">
    <property type="entry name" value="ADP-ribosylation"/>
    <property type="match status" value="1"/>
</dbReference>
<gene>
    <name evidence="2" type="ORF">JXQ802_LOCUS21571</name>
    <name evidence="1" type="ORF">PYM288_LOCUS3529</name>
</gene>
<organism evidence="2 3">
    <name type="scientific">Rotaria sordida</name>
    <dbReference type="NCBI Taxonomy" id="392033"/>
    <lineage>
        <taxon>Eukaryota</taxon>
        <taxon>Metazoa</taxon>
        <taxon>Spiralia</taxon>
        <taxon>Gnathifera</taxon>
        <taxon>Rotifera</taxon>
        <taxon>Eurotatoria</taxon>
        <taxon>Bdelloidea</taxon>
        <taxon>Philodinida</taxon>
        <taxon>Philodinidae</taxon>
        <taxon>Rotaria</taxon>
    </lineage>
</organism>
<evidence type="ECO:0000313" key="3">
    <source>
        <dbReference type="Proteomes" id="UP000663870"/>
    </source>
</evidence>
<dbReference type="EMBL" id="CAJNOH010000027">
    <property type="protein sequence ID" value="CAF0779154.1"/>
    <property type="molecule type" value="Genomic_DNA"/>
</dbReference>
<sequence length="182" mass="21012">MFIEYETLKDSIKKELVFLTSNLLNHPILKLMRPLNSLNDFCINNTYFSYAVFIELITQMQQTKRSMNTMLNRCKDFHRDNKKHIHQMKQLIDELEYLKSNIGGSFSTNGFLSTSKNFHVAGSFFSGAANTNQSKPFVFEITVNGSNLQNTIFVDIGTYNGCYNELEILFNIGSIFKIEIVY</sequence>
<protein>
    <submittedName>
        <fullName evidence="2">Uncharacterized protein</fullName>
    </submittedName>
</protein>
<dbReference type="Gene3D" id="3.90.176.10">
    <property type="entry name" value="Toxin ADP-ribosyltransferase, Chain A, domain 1"/>
    <property type="match status" value="1"/>
</dbReference>
<evidence type="ECO:0000313" key="1">
    <source>
        <dbReference type="EMBL" id="CAF0779154.1"/>
    </source>
</evidence>
<dbReference type="Proteomes" id="UP000663870">
    <property type="component" value="Unassembled WGS sequence"/>
</dbReference>
<evidence type="ECO:0000313" key="2">
    <source>
        <dbReference type="EMBL" id="CAF1148003.1"/>
    </source>
</evidence>
<accession>A0A814SIZ3</accession>
<dbReference type="EMBL" id="CAJNOL010000638">
    <property type="protein sequence ID" value="CAF1148003.1"/>
    <property type="molecule type" value="Genomic_DNA"/>
</dbReference>
<proteinExistence type="predicted"/>
<comment type="caution">
    <text evidence="2">The sequence shown here is derived from an EMBL/GenBank/DDBJ whole genome shotgun (WGS) entry which is preliminary data.</text>
</comment>
<keyword evidence="3" id="KW-1185">Reference proteome</keyword>
<reference evidence="2" key="1">
    <citation type="submission" date="2021-02" db="EMBL/GenBank/DDBJ databases">
        <authorList>
            <person name="Nowell W R."/>
        </authorList>
    </citation>
    <scope>NUCLEOTIDE SEQUENCE</scope>
</reference>
<dbReference type="Proteomes" id="UP000663854">
    <property type="component" value="Unassembled WGS sequence"/>
</dbReference>
<dbReference type="AlphaFoldDB" id="A0A814SIZ3"/>
<name>A0A814SIZ3_9BILA</name>